<evidence type="ECO:0000313" key="3">
    <source>
        <dbReference type="Proteomes" id="UP000240246"/>
    </source>
</evidence>
<reference evidence="3" key="1">
    <citation type="submission" date="2018-01" db="EMBL/GenBank/DDBJ databases">
        <authorList>
            <person name="Gaut B.S."/>
            <person name="Morton B.R."/>
            <person name="Clegg M.T."/>
            <person name="Duvall M.R."/>
        </authorList>
    </citation>
    <scope>NUCLEOTIDE SEQUENCE [LARGE SCALE GENOMIC DNA]</scope>
</reference>
<keyword evidence="1" id="KW-0472">Membrane</keyword>
<keyword evidence="3" id="KW-1185">Reference proteome</keyword>
<keyword evidence="1" id="KW-1133">Transmembrane helix</keyword>
<evidence type="ECO:0000256" key="1">
    <source>
        <dbReference type="SAM" id="Phobius"/>
    </source>
</evidence>
<proteinExistence type="predicted"/>
<name>A0A2L1IWW9_9CAUD</name>
<gene>
    <name evidence="2" type="ORF">SEA_CUKE_63</name>
</gene>
<protein>
    <submittedName>
        <fullName evidence="2">Uncharacterized protein</fullName>
    </submittedName>
</protein>
<dbReference type="EMBL" id="MG757156">
    <property type="protein sequence ID" value="AVD99681.1"/>
    <property type="molecule type" value="Genomic_DNA"/>
</dbReference>
<feature type="transmembrane region" description="Helical" evidence="1">
    <location>
        <begin position="25"/>
        <end position="44"/>
    </location>
</feature>
<organism evidence="2 3">
    <name type="scientific">Mycobacterium phage Cuke</name>
    <dbReference type="NCBI Taxonomy" id="2079417"/>
    <lineage>
        <taxon>Viruses</taxon>
        <taxon>Duplodnaviria</taxon>
        <taxon>Heunggongvirae</taxon>
        <taxon>Uroviricota</taxon>
        <taxon>Caudoviricetes</taxon>
        <taxon>Cukevirus</taxon>
        <taxon>Cukevirus cuke</taxon>
    </lineage>
</organism>
<evidence type="ECO:0000313" key="2">
    <source>
        <dbReference type="EMBL" id="AVD99681.1"/>
    </source>
</evidence>
<sequence>MGYGLGIACGTAILGLAITTHQVPVFWIVVAVLTIIGSLFGLWVDA</sequence>
<keyword evidence="1" id="KW-0812">Transmembrane</keyword>
<dbReference type="Proteomes" id="UP000240246">
    <property type="component" value="Segment"/>
</dbReference>
<accession>A0A2L1IWW9</accession>